<sequence>MDRPPEFWVGLVAAALYVFRKSESKHLWMRMAEAGISGGLGFSLAPAAAQWAGGSEAMAAVLLTALGYLGLDVLTSIVADRAVIREIILRRLGGGGGGK</sequence>
<proteinExistence type="predicted"/>
<evidence type="ECO:0000313" key="3">
    <source>
        <dbReference type="Proteomes" id="UP000199555"/>
    </source>
</evidence>
<dbReference type="RefSeq" id="WP_090756078.1">
    <property type="nucleotide sequence ID" value="NZ_FNGE01000009.1"/>
</dbReference>
<gene>
    <name evidence="2" type="ORF">SAMN04487971_109155</name>
</gene>
<keyword evidence="1" id="KW-1133">Transmembrane helix</keyword>
<keyword evidence="3" id="KW-1185">Reference proteome</keyword>
<name>A0A1G9JJI5_9RHOB</name>
<evidence type="ECO:0008006" key="4">
    <source>
        <dbReference type="Google" id="ProtNLM"/>
    </source>
</evidence>
<dbReference type="OrthoDB" id="7775264at2"/>
<protein>
    <recommendedName>
        <fullName evidence="4">Holin</fullName>
    </recommendedName>
</protein>
<dbReference type="EMBL" id="FNGE01000009">
    <property type="protein sequence ID" value="SDL37425.1"/>
    <property type="molecule type" value="Genomic_DNA"/>
</dbReference>
<accession>A0A1G9JJI5</accession>
<keyword evidence="1" id="KW-0472">Membrane</keyword>
<organism evidence="2 3">
    <name type="scientific">Paracoccus chinensis</name>
    <dbReference type="NCBI Taxonomy" id="525640"/>
    <lineage>
        <taxon>Bacteria</taxon>
        <taxon>Pseudomonadati</taxon>
        <taxon>Pseudomonadota</taxon>
        <taxon>Alphaproteobacteria</taxon>
        <taxon>Rhodobacterales</taxon>
        <taxon>Paracoccaceae</taxon>
        <taxon>Paracoccus</taxon>
    </lineage>
</organism>
<reference evidence="3" key="1">
    <citation type="submission" date="2016-10" db="EMBL/GenBank/DDBJ databases">
        <authorList>
            <person name="Varghese N."/>
            <person name="Submissions S."/>
        </authorList>
    </citation>
    <scope>NUCLEOTIDE SEQUENCE [LARGE SCALE GENOMIC DNA]</scope>
    <source>
        <strain evidence="3">CGMCC 1.7655</strain>
    </source>
</reference>
<keyword evidence="1" id="KW-0812">Transmembrane</keyword>
<feature type="transmembrane region" description="Helical" evidence="1">
    <location>
        <begin position="58"/>
        <end position="79"/>
    </location>
</feature>
<dbReference type="STRING" id="525640.SAMN04487971_109155"/>
<dbReference type="AlphaFoldDB" id="A0A1G9JJI5"/>
<evidence type="ECO:0000256" key="1">
    <source>
        <dbReference type="SAM" id="Phobius"/>
    </source>
</evidence>
<dbReference type="Proteomes" id="UP000199555">
    <property type="component" value="Unassembled WGS sequence"/>
</dbReference>
<evidence type="ECO:0000313" key="2">
    <source>
        <dbReference type="EMBL" id="SDL37425.1"/>
    </source>
</evidence>